<feature type="compositionally biased region" description="Polar residues" evidence="1">
    <location>
        <begin position="80"/>
        <end position="91"/>
    </location>
</feature>
<sequence length="366" mass="40875">MGYNRAPLSRTLSRTLSPSKPKTSLTTLQDPLHQRHNRHRPPRPRHPHPPHSPNNPLRPPPHNLVRNPQNNPRPQPTPNHTRLPTTQQNLHPKTLRPPQHPLPPLALVPPTNPDFTRRRPRFPSPPTPLPRPHHHHNPPNPLIPQSQITTALLSHPENPATYPRNHNLTYVHAACLAHHAAECAVYSRLKPLQGTAVPEFHASVWVHVNESAGIAHSLVSVPGILIEDVGSDGSDGERGSFLLSEMRQRVPREEWERILRGGALEMLGKVGVVYEVLVEKLRGRNFLVRRRGEGEKNGGYEVVMIDFAQARVRGEDESLEAWRWLRGVEGGEGAIVRIAEELGLKVVLEEGEGGEGKGGGLTYRIE</sequence>
<feature type="compositionally biased region" description="Polar residues" evidence="1">
    <location>
        <begin position="20"/>
        <end position="29"/>
    </location>
</feature>
<reference evidence="2 3" key="1">
    <citation type="submission" date="2017-10" db="EMBL/GenBank/DDBJ databases">
        <title>Comparative genomics in systemic dimorphic fungi from Ajellomycetaceae.</title>
        <authorList>
            <person name="Munoz J.F."/>
            <person name="Mcewen J.G."/>
            <person name="Clay O.K."/>
            <person name="Cuomo C.A."/>
        </authorList>
    </citation>
    <scope>NUCLEOTIDE SEQUENCE [LARGE SCALE GENOMIC DNA]</scope>
    <source>
        <strain evidence="2 3">UAMH5409</strain>
    </source>
</reference>
<dbReference type="Proteomes" id="UP000223968">
    <property type="component" value="Unassembled WGS sequence"/>
</dbReference>
<dbReference type="STRING" id="1447875.A0A2B7Y6G9"/>
<accession>A0A2B7Y6G9</accession>
<keyword evidence="3" id="KW-1185">Reference proteome</keyword>
<evidence type="ECO:0000313" key="3">
    <source>
        <dbReference type="Proteomes" id="UP000223968"/>
    </source>
</evidence>
<feature type="compositionally biased region" description="Pro residues" evidence="1">
    <location>
        <begin position="98"/>
        <end position="112"/>
    </location>
</feature>
<feature type="compositionally biased region" description="Pro residues" evidence="1">
    <location>
        <begin position="50"/>
        <end position="62"/>
    </location>
</feature>
<protein>
    <submittedName>
        <fullName evidence="2">Uncharacterized protein</fullName>
    </submittedName>
</protein>
<comment type="caution">
    <text evidence="2">The sequence shown here is derived from an EMBL/GenBank/DDBJ whole genome shotgun (WGS) entry which is preliminary data.</text>
</comment>
<name>A0A2B7Y6G9_9EURO</name>
<dbReference type="AlphaFoldDB" id="A0A2B7Y6G9"/>
<evidence type="ECO:0000256" key="1">
    <source>
        <dbReference type="SAM" id="MobiDB-lite"/>
    </source>
</evidence>
<dbReference type="EMBL" id="PDNB01000017">
    <property type="protein sequence ID" value="PGH16472.1"/>
    <property type="molecule type" value="Genomic_DNA"/>
</dbReference>
<gene>
    <name evidence="2" type="ORF">AJ79_01803</name>
</gene>
<feature type="region of interest" description="Disordered" evidence="1">
    <location>
        <begin position="1"/>
        <end position="142"/>
    </location>
</feature>
<proteinExistence type="predicted"/>
<feature type="compositionally biased region" description="Basic residues" evidence="1">
    <location>
        <begin position="34"/>
        <end position="49"/>
    </location>
</feature>
<feature type="compositionally biased region" description="Low complexity" evidence="1">
    <location>
        <begin position="7"/>
        <end position="19"/>
    </location>
</feature>
<evidence type="ECO:0000313" key="2">
    <source>
        <dbReference type="EMBL" id="PGH16472.1"/>
    </source>
</evidence>
<dbReference type="OrthoDB" id="5134445at2759"/>
<organism evidence="2 3">
    <name type="scientific">Helicocarpus griseus UAMH5409</name>
    <dbReference type="NCBI Taxonomy" id="1447875"/>
    <lineage>
        <taxon>Eukaryota</taxon>
        <taxon>Fungi</taxon>
        <taxon>Dikarya</taxon>
        <taxon>Ascomycota</taxon>
        <taxon>Pezizomycotina</taxon>
        <taxon>Eurotiomycetes</taxon>
        <taxon>Eurotiomycetidae</taxon>
        <taxon>Onygenales</taxon>
        <taxon>Ajellomycetaceae</taxon>
        <taxon>Helicocarpus</taxon>
    </lineage>
</organism>